<dbReference type="SUPFAM" id="SSF52540">
    <property type="entry name" value="P-loop containing nucleoside triphosphate hydrolases"/>
    <property type="match status" value="1"/>
</dbReference>
<protein>
    <submittedName>
        <fullName evidence="7">Metal ABC transporter ATP-binding protein</fullName>
    </submittedName>
</protein>
<dbReference type="PANTHER" id="PTHR42734">
    <property type="entry name" value="METAL TRANSPORT SYSTEM ATP-BINDING PROTEIN TM_0124-RELATED"/>
    <property type="match status" value="1"/>
</dbReference>
<dbReference type="InterPro" id="IPR003593">
    <property type="entry name" value="AAA+_ATPase"/>
</dbReference>
<gene>
    <name evidence="7" type="ORF">ACFSXZ_38285</name>
</gene>
<dbReference type="PROSITE" id="PS00211">
    <property type="entry name" value="ABC_TRANSPORTER_1"/>
    <property type="match status" value="1"/>
</dbReference>
<dbReference type="GO" id="GO:0005524">
    <property type="term" value="F:ATP binding"/>
    <property type="evidence" value="ECO:0007669"/>
    <property type="project" value="UniProtKB-KW"/>
</dbReference>
<keyword evidence="4 7" id="KW-0067">ATP-binding</keyword>
<dbReference type="Proteomes" id="UP001597417">
    <property type="component" value="Unassembled WGS sequence"/>
</dbReference>
<comment type="similarity">
    <text evidence="1">Belongs to the ABC transporter superfamily.</text>
</comment>
<dbReference type="InterPro" id="IPR027417">
    <property type="entry name" value="P-loop_NTPase"/>
</dbReference>
<evidence type="ECO:0000313" key="8">
    <source>
        <dbReference type="Proteomes" id="UP001597417"/>
    </source>
</evidence>
<evidence type="ECO:0000256" key="5">
    <source>
        <dbReference type="SAM" id="MobiDB-lite"/>
    </source>
</evidence>
<dbReference type="InterPro" id="IPR017871">
    <property type="entry name" value="ABC_transporter-like_CS"/>
</dbReference>
<keyword evidence="3" id="KW-0547">Nucleotide-binding</keyword>
<feature type="region of interest" description="Disordered" evidence="5">
    <location>
        <begin position="1"/>
        <end position="22"/>
    </location>
</feature>
<dbReference type="EMBL" id="JBHUKR010000025">
    <property type="protein sequence ID" value="MFD2422191.1"/>
    <property type="molecule type" value="Genomic_DNA"/>
</dbReference>
<dbReference type="InterPro" id="IPR050153">
    <property type="entry name" value="Metal_Ion_Import_ABC"/>
</dbReference>
<evidence type="ECO:0000256" key="4">
    <source>
        <dbReference type="ARBA" id="ARBA00022840"/>
    </source>
</evidence>
<proteinExistence type="inferred from homology"/>
<accession>A0ABW5G4Z3</accession>
<dbReference type="Gene3D" id="3.40.50.300">
    <property type="entry name" value="P-loop containing nucleotide triphosphate hydrolases"/>
    <property type="match status" value="1"/>
</dbReference>
<evidence type="ECO:0000256" key="3">
    <source>
        <dbReference type="ARBA" id="ARBA00022741"/>
    </source>
</evidence>
<dbReference type="RefSeq" id="WP_378271164.1">
    <property type="nucleotide sequence ID" value="NZ_JBHUKR010000025.1"/>
</dbReference>
<keyword evidence="8" id="KW-1185">Reference proteome</keyword>
<evidence type="ECO:0000259" key="6">
    <source>
        <dbReference type="PROSITE" id="PS50893"/>
    </source>
</evidence>
<dbReference type="InterPro" id="IPR003439">
    <property type="entry name" value="ABC_transporter-like_ATP-bd"/>
</dbReference>
<evidence type="ECO:0000256" key="2">
    <source>
        <dbReference type="ARBA" id="ARBA00022448"/>
    </source>
</evidence>
<dbReference type="Pfam" id="PF00005">
    <property type="entry name" value="ABC_tran"/>
    <property type="match status" value="1"/>
</dbReference>
<keyword evidence="2" id="KW-0813">Transport</keyword>
<feature type="compositionally biased region" description="Low complexity" evidence="5">
    <location>
        <begin position="1"/>
        <end position="16"/>
    </location>
</feature>
<evidence type="ECO:0000313" key="7">
    <source>
        <dbReference type="EMBL" id="MFD2422191.1"/>
    </source>
</evidence>
<dbReference type="PANTHER" id="PTHR42734:SF5">
    <property type="entry name" value="IRON TRANSPORT SYSTEM ATP-BINDING PROTEIN HI_0361-RELATED"/>
    <property type="match status" value="1"/>
</dbReference>
<dbReference type="SMART" id="SM00382">
    <property type="entry name" value="AAA"/>
    <property type="match status" value="1"/>
</dbReference>
<dbReference type="PROSITE" id="PS50893">
    <property type="entry name" value="ABC_TRANSPORTER_2"/>
    <property type="match status" value="1"/>
</dbReference>
<comment type="caution">
    <text evidence="7">The sequence shown here is derived from an EMBL/GenBank/DDBJ whole genome shotgun (WGS) entry which is preliminary data.</text>
</comment>
<name>A0ABW5G4Z3_9PSEU</name>
<feature type="domain" description="ABC transporter" evidence="6">
    <location>
        <begin position="25"/>
        <end position="265"/>
    </location>
</feature>
<organism evidence="7 8">
    <name type="scientific">Amycolatopsis pigmentata</name>
    <dbReference type="NCBI Taxonomy" id="450801"/>
    <lineage>
        <taxon>Bacteria</taxon>
        <taxon>Bacillati</taxon>
        <taxon>Actinomycetota</taxon>
        <taxon>Actinomycetes</taxon>
        <taxon>Pseudonocardiales</taxon>
        <taxon>Pseudonocardiaceae</taxon>
        <taxon>Amycolatopsis</taxon>
    </lineage>
</organism>
<sequence>MSSRPMMPDPAAGADPSPSPGKPVIVLEDAAVRVGGKTLWRGLNLRVARGDFIAVLGPNGAGKSTLVKVLLGVHPAQGTLQVLDLPPGRAGHRVGYLPQRRGFDASLHIRGVDVVRLGWDGHRWGVPVPGARLFSARRRAAETRIAEVIDLVGASAYAHRPIGQLSGGEQQRLLIAQALVRRPELLLLDEPLDSLDLPNQAAVAALIGRICREEGVAVVMVAHDVNPILRSLDRVLYLAQGRAVTGTAAEVITSETLSGLYGTPVEVLRASDGRLVVVGTPEAPALHADRHDGLAGG</sequence>
<reference evidence="8" key="1">
    <citation type="journal article" date="2019" name="Int. J. Syst. Evol. Microbiol.">
        <title>The Global Catalogue of Microorganisms (GCM) 10K type strain sequencing project: providing services to taxonomists for standard genome sequencing and annotation.</title>
        <authorList>
            <consortium name="The Broad Institute Genomics Platform"/>
            <consortium name="The Broad Institute Genome Sequencing Center for Infectious Disease"/>
            <person name="Wu L."/>
            <person name="Ma J."/>
        </authorList>
    </citation>
    <scope>NUCLEOTIDE SEQUENCE [LARGE SCALE GENOMIC DNA]</scope>
    <source>
        <strain evidence="8">CGMCC 4.7645</strain>
    </source>
</reference>
<evidence type="ECO:0000256" key="1">
    <source>
        <dbReference type="ARBA" id="ARBA00005417"/>
    </source>
</evidence>